<sequence length="74" mass="8698">MKYSMFKIISYARDLQIGEPIFIDDDKGGKHGIVREIVSVKWADCDRVEIRGIATLITKEEYKKELEKMYNEKN</sequence>
<dbReference type="AlphaFoldDB" id="A0A9X6XQ63"/>
<gene>
    <name evidence="1" type="ORF">CN398_00690</name>
</gene>
<accession>A0A9X6XQ63</accession>
<dbReference type="Proteomes" id="UP000220397">
    <property type="component" value="Unassembled WGS sequence"/>
</dbReference>
<name>A0A9X6XQ63_BACTU</name>
<dbReference type="RefSeq" id="WP_097807814.1">
    <property type="nucleotide sequence ID" value="NZ_NTRM01000027.1"/>
</dbReference>
<protein>
    <submittedName>
        <fullName evidence="1">Uncharacterized protein</fullName>
    </submittedName>
</protein>
<evidence type="ECO:0000313" key="2">
    <source>
        <dbReference type="Proteomes" id="UP000220397"/>
    </source>
</evidence>
<evidence type="ECO:0000313" key="1">
    <source>
        <dbReference type="EMBL" id="PFB10357.1"/>
    </source>
</evidence>
<comment type="caution">
    <text evidence="1">The sequence shown here is derived from an EMBL/GenBank/DDBJ whole genome shotgun (WGS) entry which is preliminary data.</text>
</comment>
<proteinExistence type="predicted"/>
<dbReference type="EMBL" id="NTUS01000005">
    <property type="protein sequence ID" value="PFB10357.1"/>
    <property type="molecule type" value="Genomic_DNA"/>
</dbReference>
<reference evidence="1 2" key="1">
    <citation type="submission" date="2017-09" db="EMBL/GenBank/DDBJ databases">
        <title>Large-scale bioinformatics analysis of Bacillus genomes uncovers conserved roles of natural products in bacterial physiology.</title>
        <authorList>
            <consortium name="Agbiome Team Llc"/>
            <person name="Bleich R.M."/>
            <person name="Kirk G.J."/>
            <person name="Santa Maria K.C."/>
            <person name="Allen S.E."/>
            <person name="Farag S."/>
            <person name="Shank E.A."/>
            <person name="Bowers A."/>
        </authorList>
    </citation>
    <scope>NUCLEOTIDE SEQUENCE [LARGE SCALE GENOMIC DNA]</scope>
    <source>
        <strain evidence="1 2">AFS015413</strain>
    </source>
</reference>
<organism evidence="1 2">
    <name type="scientific">Bacillus thuringiensis</name>
    <dbReference type="NCBI Taxonomy" id="1428"/>
    <lineage>
        <taxon>Bacteria</taxon>
        <taxon>Bacillati</taxon>
        <taxon>Bacillota</taxon>
        <taxon>Bacilli</taxon>
        <taxon>Bacillales</taxon>
        <taxon>Bacillaceae</taxon>
        <taxon>Bacillus</taxon>
        <taxon>Bacillus cereus group</taxon>
    </lineage>
</organism>